<gene>
    <name evidence="8" type="ORF">RND81_09G105500</name>
</gene>
<dbReference type="PANTHER" id="PTHR46812:SF1">
    <property type="entry name" value="CARBOXYMETHYLENEBUTENOLIDASE HOMOLOG"/>
    <property type="match status" value="1"/>
</dbReference>
<evidence type="ECO:0000256" key="6">
    <source>
        <dbReference type="SAM" id="SignalP"/>
    </source>
</evidence>
<keyword evidence="9" id="KW-1185">Reference proteome</keyword>
<name>A0AAW1IJB6_SAPOF</name>
<evidence type="ECO:0000313" key="9">
    <source>
        <dbReference type="Proteomes" id="UP001443914"/>
    </source>
</evidence>
<dbReference type="GO" id="GO:0005829">
    <property type="term" value="C:cytosol"/>
    <property type="evidence" value="ECO:0007669"/>
    <property type="project" value="UniProtKB-SubCell"/>
</dbReference>
<keyword evidence="6" id="KW-0732">Signal</keyword>
<evidence type="ECO:0000256" key="2">
    <source>
        <dbReference type="ARBA" id="ARBA00008456"/>
    </source>
</evidence>
<dbReference type="Proteomes" id="UP001443914">
    <property type="component" value="Unassembled WGS sequence"/>
</dbReference>
<dbReference type="InterPro" id="IPR029058">
    <property type="entry name" value="AB_hydrolase_fold"/>
</dbReference>
<dbReference type="GO" id="GO:0009507">
    <property type="term" value="C:chloroplast"/>
    <property type="evidence" value="ECO:0007669"/>
    <property type="project" value="TreeGrafter"/>
</dbReference>
<dbReference type="AlphaFoldDB" id="A0AAW1IJB6"/>
<keyword evidence="4" id="KW-0963">Cytoplasm</keyword>
<evidence type="ECO:0000256" key="5">
    <source>
        <dbReference type="ARBA" id="ARBA00022801"/>
    </source>
</evidence>
<feature type="chain" id="PRO_5043654326" description="Carboxymethylenebutenolidase homolog" evidence="6">
    <location>
        <begin position="20"/>
        <end position="269"/>
    </location>
</feature>
<dbReference type="SUPFAM" id="SSF53474">
    <property type="entry name" value="alpha/beta-Hydrolases"/>
    <property type="match status" value="1"/>
</dbReference>
<organism evidence="8 9">
    <name type="scientific">Saponaria officinalis</name>
    <name type="common">Common soapwort</name>
    <name type="synonym">Lychnis saponaria</name>
    <dbReference type="NCBI Taxonomy" id="3572"/>
    <lineage>
        <taxon>Eukaryota</taxon>
        <taxon>Viridiplantae</taxon>
        <taxon>Streptophyta</taxon>
        <taxon>Embryophyta</taxon>
        <taxon>Tracheophyta</taxon>
        <taxon>Spermatophyta</taxon>
        <taxon>Magnoliopsida</taxon>
        <taxon>eudicotyledons</taxon>
        <taxon>Gunneridae</taxon>
        <taxon>Pentapetalae</taxon>
        <taxon>Caryophyllales</taxon>
        <taxon>Caryophyllaceae</taxon>
        <taxon>Caryophylleae</taxon>
        <taxon>Saponaria</taxon>
    </lineage>
</organism>
<accession>A0AAW1IJB6</accession>
<keyword evidence="5" id="KW-0378">Hydrolase</keyword>
<feature type="domain" description="Dienelactone hydrolase" evidence="7">
    <location>
        <begin position="60"/>
        <end position="264"/>
    </location>
</feature>
<proteinExistence type="inferred from homology"/>
<dbReference type="PANTHER" id="PTHR46812">
    <property type="entry name" value="CARBOXYMETHYLENEBUTENOLIDASE HOMOLOG"/>
    <property type="match status" value="1"/>
</dbReference>
<feature type="signal peptide" evidence="6">
    <location>
        <begin position="1"/>
        <end position="19"/>
    </location>
</feature>
<reference evidence="8" key="1">
    <citation type="submission" date="2024-03" db="EMBL/GenBank/DDBJ databases">
        <title>WGS assembly of Saponaria officinalis var. Norfolk2.</title>
        <authorList>
            <person name="Jenkins J."/>
            <person name="Shu S."/>
            <person name="Grimwood J."/>
            <person name="Barry K."/>
            <person name="Goodstein D."/>
            <person name="Schmutz J."/>
            <person name="Leebens-Mack J."/>
            <person name="Osbourn A."/>
        </authorList>
    </citation>
    <scope>NUCLEOTIDE SEQUENCE [LARGE SCALE GENOMIC DNA]</scope>
    <source>
        <strain evidence="8">JIC</strain>
    </source>
</reference>
<evidence type="ECO:0000256" key="4">
    <source>
        <dbReference type="ARBA" id="ARBA00022490"/>
    </source>
</evidence>
<dbReference type="InterPro" id="IPR002925">
    <property type="entry name" value="Dienelactn_hydro"/>
</dbReference>
<evidence type="ECO:0000256" key="1">
    <source>
        <dbReference type="ARBA" id="ARBA00004514"/>
    </source>
</evidence>
<evidence type="ECO:0000259" key="7">
    <source>
        <dbReference type="Pfam" id="PF01738"/>
    </source>
</evidence>
<dbReference type="EMBL" id="JBDFQZ010000009">
    <property type="protein sequence ID" value="KAK9690109.1"/>
    <property type="molecule type" value="Genomic_DNA"/>
</dbReference>
<comment type="caution">
    <text evidence="8">The sequence shown here is derived from an EMBL/GenBank/DDBJ whole genome shotgun (WGS) entry which is preliminary data.</text>
</comment>
<dbReference type="GO" id="GO:0016787">
    <property type="term" value="F:hydrolase activity"/>
    <property type="evidence" value="ECO:0007669"/>
    <property type="project" value="UniProtKB-KW"/>
</dbReference>
<dbReference type="Pfam" id="PF01738">
    <property type="entry name" value="DLH"/>
    <property type="match status" value="1"/>
</dbReference>
<comment type="similarity">
    <text evidence="2">Belongs to the dienelactone hydrolase family.</text>
</comment>
<dbReference type="Gene3D" id="3.40.50.1820">
    <property type="entry name" value="alpha/beta hydrolase"/>
    <property type="match status" value="1"/>
</dbReference>
<evidence type="ECO:0000256" key="3">
    <source>
        <dbReference type="ARBA" id="ARBA00014180"/>
    </source>
</evidence>
<protein>
    <recommendedName>
        <fullName evidence="3">Carboxymethylenebutenolidase homolog</fullName>
    </recommendedName>
</protein>
<comment type="subcellular location">
    <subcellularLocation>
        <location evidence="1">Cytoplasm</location>
        <location evidence="1">Cytosol</location>
    </subcellularLocation>
</comment>
<evidence type="ECO:0000313" key="8">
    <source>
        <dbReference type="EMBL" id="KAK9690109.1"/>
    </source>
</evidence>
<sequence length="269" mass="30138">MFLLLKLVFWFIEKGYIVGCSKVEVKEELDIEACELVNGSELTIGEGSDRINALFFSAVKNNNGVGILLLSDIFGLEDSYNRDFAYRVACNGYNVLVPDLFRGDPWSRDRSETLLDPWLAKHEPERVANDIATSTKWMVDEFKAAGSDKKLGLIGFCYGGARILEVLATDKKSTFGTGVSFYGYRMDMSAARNVKVPVLLITGSNDPYCPVKDVEEIGNVLESESRVVVFEGRGHGFVHRPQTPEEDDDADKAFMIMRNWLSDHLLNKN</sequence>
<dbReference type="InterPro" id="IPR042946">
    <property type="entry name" value="CMBL"/>
</dbReference>